<evidence type="ECO:0000256" key="1">
    <source>
        <dbReference type="SAM" id="MobiDB-lite"/>
    </source>
</evidence>
<comment type="caution">
    <text evidence="2">The sequence shown here is derived from an EMBL/GenBank/DDBJ whole genome shotgun (WGS) entry which is preliminary data.</text>
</comment>
<reference evidence="2" key="1">
    <citation type="submission" date="2020-11" db="EMBL/GenBank/DDBJ databases">
        <authorList>
            <person name="Koelle M."/>
            <person name="Horta M.A.C."/>
            <person name="Nowrousian M."/>
            <person name="Ohm R.A."/>
            <person name="Benz P."/>
            <person name="Pilgard A."/>
        </authorList>
    </citation>
    <scope>NUCLEOTIDE SEQUENCE</scope>
    <source>
        <strain evidence="2">FPRL280</strain>
    </source>
</reference>
<evidence type="ECO:0000313" key="3">
    <source>
        <dbReference type="Proteomes" id="UP000639403"/>
    </source>
</evidence>
<proteinExistence type="predicted"/>
<dbReference type="AlphaFoldDB" id="A0A8H7P4J8"/>
<reference evidence="2" key="2">
    <citation type="journal article" name="Front. Microbiol.">
        <title>Degradative Capacity of Two Strains of Rhodonia placenta: From Phenotype to Genotype.</title>
        <authorList>
            <person name="Kolle M."/>
            <person name="Horta M.A.C."/>
            <person name="Nowrousian M."/>
            <person name="Ohm R.A."/>
            <person name="Benz J.P."/>
            <person name="Pilgard A."/>
        </authorList>
    </citation>
    <scope>NUCLEOTIDE SEQUENCE</scope>
    <source>
        <strain evidence="2">FPRL280</strain>
    </source>
</reference>
<dbReference type="EMBL" id="JADOXO010000057">
    <property type="protein sequence ID" value="KAF9816485.1"/>
    <property type="molecule type" value="Genomic_DNA"/>
</dbReference>
<feature type="region of interest" description="Disordered" evidence="1">
    <location>
        <begin position="99"/>
        <end position="132"/>
    </location>
</feature>
<feature type="compositionally biased region" description="Acidic residues" evidence="1">
    <location>
        <begin position="105"/>
        <end position="115"/>
    </location>
</feature>
<organism evidence="2 3">
    <name type="scientific">Rhodonia placenta</name>
    <dbReference type="NCBI Taxonomy" id="104341"/>
    <lineage>
        <taxon>Eukaryota</taxon>
        <taxon>Fungi</taxon>
        <taxon>Dikarya</taxon>
        <taxon>Basidiomycota</taxon>
        <taxon>Agaricomycotina</taxon>
        <taxon>Agaricomycetes</taxon>
        <taxon>Polyporales</taxon>
        <taxon>Adustoporiaceae</taxon>
        <taxon>Rhodonia</taxon>
    </lineage>
</organism>
<evidence type="ECO:0000313" key="2">
    <source>
        <dbReference type="EMBL" id="KAF9816485.1"/>
    </source>
</evidence>
<accession>A0A8H7P4J8</accession>
<gene>
    <name evidence="2" type="ORF">IEO21_04090</name>
</gene>
<protein>
    <submittedName>
        <fullName evidence="2">Uncharacterized protein</fullName>
    </submittedName>
</protein>
<dbReference type="Proteomes" id="UP000639403">
    <property type="component" value="Unassembled WGS sequence"/>
</dbReference>
<name>A0A8H7P4J8_9APHY</name>
<sequence length="149" mass="16363">MFRDGTLYFLTISLLNIVDLVVNTISISNVRMSTQTPNSASYRMSTILISRFLICIREAAERSIQPFSSQSLSFVESQGNSVPNRWLSSIEFAADIVNPSAGDSNTDDFPDLEDDLVSRGEDDAGDASNDGIELEEYTASVRSVHARTS</sequence>